<dbReference type="AlphaFoldDB" id="A0A0R3QZD5"/>
<feature type="signal peptide" evidence="1">
    <location>
        <begin position="1"/>
        <end position="17"/>
    </location>
</feature>
<proteinExistence type="predicted"/>
<evidence type="ECO:0000256" key="1">
    <source>
        <dbReference type="SAM" id="SignalP"/>
    </source>
</evidence>
<gene>
    <name evidence="2" type="ORF">BTMF_LOCUS11121</name>
</gene>
<dbReference type="EMBL" id="UZAG01018069">
    <property type="protein sequence ID" value="VDO37988.1"/>
    <property type="molecule type" value="Genomic_DNA"/>
</dbReference>
<protein>
    <submittedName>
        <fullName evidence="2 4">Uncharacterized protein</fullName>
    </submittedName>
</protein>
<dbReference type="WBParaSite" id="BTMF_0001310901-mRNA-1">
    <property type="protein sequence ID" value="BTMF_0001310901-mRNA-1"/>
    <property type="gene ID" value="BTMF_0001310901"/>
</dbReference>
<evidence type="ECO:0000313" key="4">
    <source>
        <dbReference type="WBParaSite" id="BTMF_0001310901-mRNA-1"/>
    </source>
</evidence>
<evidence type="ECO:0000313" key="3">
    <source>
        <dbReference type="Proteomes" id="UP000280834"/>
    </source>
</evidence>
<organism evidence="4">
    <name type="scientific">Brugia timori</name>
    <dbReference type="NCBI Taxonomy" id="42155"/>
    <lineage>
        <taxon>Eukaryota</taxon>
        <taxon>Metazoa</taxon>
        <taxon>Ecdysozoa</taxon>
        <taxon>Nematoda</taxon>
        <taxon>Chromadorea</taxon>
        <taxon>Rhabditida</taxon>
        <taxon>Spirurina</taxon>
        <taxon>Spiruromorpha</taxon>
        <taxon>Filarioidea</taxon>
        <taxon>Onchocercidae</taxon>
        <taxon>Brugia</taxon>
    </lineage>
</organism>
<name>A0A0R3QZD5_9BILA</name>
<dbReference type="Proteomes" id="UP000280834">
    <property type="component" value="Unassembled WGS sequence"/>
</dbReference>
<sequence length="54" mass="6355">MLKVLAVILMLYHYCDELIISIVRSLQQFHVLSHVFPTCHPKDIHFSYNNNQNA</sequence>
<reference evidence="2 3" key="2">
    <citation type="submission" date="2018-11" db="EMBL/GenBank/DDBJ databases">
        <authorList>
            <consortium name="Pathogen Informatics"/>
        </authorList>
    </citation>
    <scope>NUCLEOTIDE SEQUENCE [LARGE SCALE GENOMIC DNA]</scope>
</reference>
<keyword evidence="1" id="KW-0732">Signal</keyword>
<accession>A0A0R3QZD5</accession>
<keyword evidence="3" id="KW-1185">Reference proteome</keyword>
<evidence type="ECO:0000313" key="2">
    <source>
        <dbReference type="EMBL" id="VDO37988.1"/>
    </source>
</evidence>
<reference evidence="4" key="1">
    <citation type="submission" date="2017-02" db="UniProtKB">
        <authorList>
            <consortium name="WormBaseParasite"/>
        </authorList>
    </citation>
    <scope>IDENTIFICATION</scope>
</reference>
<feature type="chain" id="PRO_5043130963" evidence="1">
    <location>
        <begin position="18"/>
        <end position="54"/>
    </location>
</feature>